<reference evidence="1" key="1">
    <citation type="submission" date="2019-08" db="EMBL/GenBank/DDBJ databases">
        <authorList>
            <person name="Kucharzyk K."/>
            <person name="Murdoch R.W."/>
            <person name="Higgins S."/>
            <person name="Loffler F."/>
        </authorList>
    </citation>
    <scope>NUCLEOTIDE SEQUENCE</scope>
</reference>
<dbReference type="EMBL" id="VSSQ01014510">
    <property type="protein sequence ID" value="MPM53809.1"/>
    <property type="molecule type" value="Genomic_DNA"/>
</dbReference>
<protein>
    <submittedName>
        <fullName evidence="1">Uncharacterized protein</fullName>
    </submittedName>
</protein>
<sequence>MPVRVCGHGAHALAVSVIGEAGGRISLHQQIRLQLGILRFRYQDRIGSLHLKIRHAFVVQIGSDRGNLLRTQTCKQDGVGPIVHNNGKNYAGQNQRAQHTAQNHPRLFTQFGEKLLKLPAKALQLLPQLRYPHLNFRSPVTG</sequence>
<dbReference type="AlphaFoldDB" id="A0A645AKZ1"/>
<evidence type="ECO:0000313" key="1">
    <source>
        <dbReference type="EMBL" id="MPM53809.1"/>
    </source>
</evidence>
<proteinExistence type="predicted"/>
<accession>A0A645AKZ1</accession>
<name>A0A645AKZ1_9ZZZZ</name>
<organism evidence="1">
    <name type="scientific">bioreactor metagenome</name>
    <dbReference type="NCBI Taxonomy" id="1076179"/>
    <lineage>
        <taxon>unclassified sequences</taxon>
        <taxon>metagenomes</taxon>
        <taxon>ecological metagenomes</taxon>
    </lineage>
</organism>
<comment type="caution">
    <text evidence="1">The sequence shown here is derived from an EMBL/GenBank/DDBJ whole genome shotgun (WGS) entry which is preliminary data.</text>
</comment>
<gene>
    <name evidence="1" type="ORF">SDC9_100578</name>
</gene>